<dbReference type="AlphaFoldDB" id="A0A8J1L250"/>
<evidence type="ECO:0000256" key="1">
    <source>
        <dbReference type="ARBA" id="ARBA00022723"/>
    </source>
</evidence>
<dbReference type="PANTHER" id="PTHR31751:SF35">
    <property type="entry name" value="RNA PSEUDOURIDYLATE SYNTHASE DOMAIN-CONTAINING PROTEIN 1 ISOFORM X1"/>
    <property type="match status" value="1"/>
</dbReference>
<keyword evidence="4 5" id="KW-0238">DNA-binding</keyword>
<evidence type="ECO:0000256" key="5">
    <source>
        <dbReference type="PROSITE-ProRule" id="PRU00309"/>
    </source>
</evidence>
<evidence type="ECO:0000313" key="8">
    <source>
        <dbReference type="RefSeq" id="XP_041423621.1"/>
    </source>
</evidence>
<dbReference type="SMART" id="SM00692">
    <property type="entry name" value="DM3"/>
    <property type="match status" value="1"/>
</dbReference>
<evidence type="ECO:0000313" key="7">
    <source>
        <dbReference type="Proteomes" id="UP000186698"/>
    </source>
</evidence>
<keyword evidence="2 5" id="KW-0863">Zinc-finger</keyword>
<dbReference type="GO" id="GO:0008270">
    <property type="term" value="F:zinc ion binding"/>
    <property type="evidence" value="ECO:0007669"/>
    <property type="project" value="UniProtKB-KW"/>
</dbReference>
<dbReference type="PANTHER" id="PTHR31751">
    <property type="entry name" value="SI:CH211-108C17.2-RELATED-RELATED"/>
    <property type="match status" value="1"/>
</dbReference>
<organism evidence="7 8">
    <name type="scientific">Xenopus laevis</name>
    <name type="common">African clawed frog</name>
    <dbReference type="NCBI Taxonomy" id="8355"/>
    <lineage>
        <taxon>Eukaryota</taxon>
        <taxon>Metazoa</taxon>
        <taxon>Chordata</taxon>
        <taxon>Craniata</taxon>
        <taxon>Vertebrata</taxon>
        <taxon>Euteleostomi</taxon>
        <taxon>Amphibia</taxon>
        <taxon>Batrachia</taxon>
        <taxon>Anura</taxon>
        <taxon>Pipoidea</taxon>
        <taxon>Pipidae</taxon>
        <taxon>Xenopodinae</taxon>
        <taxon>Xenopus</taxon>
        <taxon>Xenopus</taxon>
    </lineage>
</organism>
<keyword evidence="7" id="KW-1185">Reference proteome</keyword>
<dbReference type="KEGG" id="xla:121395106"/>
<evidence type="ECO:0000256" key="2">
    <source>
        <dbReference type="ARBA" id="ARBA00022771"/>
    </source>
</evidence>
<reference evidence="8" key="1">
    <citation type="submission" date="2025-08" db="UniProtKB">
        <authorList>
            <consortium name="RefSeq"/>
        </authorList>
    </citation>
    <scope>IDENTIFICATION</scope>
    <source>
        <strain evidence="8">J_2021</strain>
        <tissue evidence="8">Erythrocytes</tissue>
    </source>
</reference>
<keyword evidence="3" id="KW-0862">Zinc</keyword>
<dbReference type="GO" id="GO:0003677">
    <property type="term" value="F:DNA binding"/>
    <property type="evidence" value="ECO:0007669"/>
    <property type="project" value="UniProtKB-UniRule"/>
</dbReference>
<name>A0A8J1L250_XENLA</name>
<dbReference type="InterPro" id="IPR006612">
    <property type="entry name" value="THAP_Znf"/>
</dbReference>
<dbReference type="SUPFAM" id="SSF57716">
    <property type="entry name" value="Glucocorticoid receptor-like (DNA-binding domain)"/>
    <property type="match status" value="1"/>
</dbReference>
<dbReference type="SMART" id="SM00980">
    <property type="entry name" value="THAP"/>
    <property type="match status" value="1"/>
</dbReference>
<feature type="domain" description="THAP-type" evidence="6">
    <location>
        <begin position="1"/>
        <end position="93"/>
    </location>
</feature>
<dbReference type="Pfam" id="PF05485">
    <property type="entry name" value="THAP"/>
    <property type="match status" value="1"/>
</dbReference>
<evidence type="ECO:0000256" key="4">
    <source>
        <dbReference type="ARBA" id="ARBA00023125"/>
    </source>
</evidence>
<sequence length="631" mass="72321">MPRCIVKNCPHWTGRKGSEGVILHGFPNDTQKIKTWLLHIKQDFGNIDEFAQKVLEGKKNDLYRICSLHFTSDCYEKRKTKTFLKNGAVPTVFQDIDTSVDPVICPPSKRQRTEDFVVEASAPSRIQLPIMRDSQTQTDTWIQTVTGTSKDVACMTNPKLISKSSGTQIELKYITSNCSIQCELLLPIPETTIQEKACVVQMDHFYPKSFSTPLKIGQESVSDQEFQKEYSINTDDLSQNRSEPMSFSCLDSTIESTEQGKDDDFEPLTEFENTETTFEEEEEKNEKDLIKERKFLVFESCLDDLLFKVRCGFSIECTSPIEKLNKKTIGSSLSVTATCISGHEFQLWQSQPRIRNVPAGNLLLSCAILCSGASFQKVDDMLNILGLLHISKTTYYRFQREYLFQAIDRQWQLEQESLRTQLSEKALCVAGDGQYDSPGHCAKYCIYSMMDMVSEKILHFQILQIFKKKRSGELEKEAFCKCLKKIQEDGFDVQIVATDRHSGIKKAVQDDFKTLIHQFDTWHFTKSLRKKLVAASKRRLCKPLSEWIQPLVNHFWWSAQTCGGDVDVLKEKWNSALNHIQGIHEWEDGLGGCAHDTLTEEEENETQWIKNRIQLMKACLPYSTILDLTKI</sequence>
<proteinExistence type="predicted"/>
<evidence type="ECO:0000259" key="6">
    <source>
        <dbReference type="PROSITE" id="PS50950"/>
    </source>
</evidence>
<dbReference type="Proteomes" id="UP000186698">
    <property type="component" value="Chromosome 6S"/>
</dbReference>
<gene>
    <name evidence="8" type="primary">LOC121395106</name>
</gene>
<dbReference type="PROSITE" id="PS50950">
    <property type="entry name" value="ZF_THAP"/>
    <property type="match status" value="1"/>
</dbReference>
<dbReference type="RefSeq" id="XP_041423621.1">
    <property type="nucleotide sequence ID" value="XM_041567687.1"/>
</dbReference>
<evidence type="ECO:0000256" key="3">
    <source>
        <dbReference type="ARBA" id="ARBA00022833"/>
    </source>
</evidence>
<dbReference type="GeneID" id="121395106"/>
<dbReference type="OrthoDB" id="9881948at2759"/>
<protein>
    <submittedName>
        <fullName evidence="8">Uncharacterized protein LOC121395106</fullName>
    </submittedName>
</protein>
<keyword evidence="1" id="KW-0479">Metal-binding</keyword>
<accession>A0A8J1L250</accession>